<sequence>MHRFFYLFVLLLASTLAPAAPPVRTIVTTDGEIDDVDSFIRLLLYANEFELEGLVYSSSMWHYKGDGKGTTMTSEMEMTREMYGERTDLRWPGEQWMQELIQAYGEVYPVLSTHADGFPTADHLLSLVKVGNIEFEGEMEHDTEGSDFIRDRLLDEADPRPIYLQVWGGTNTIARALKSIEETYADTPEWPAIYERVSDKAIIYTVMDQDATYRNYVASQWKDIRVLYNYRQFAALAYSWQSTVPPALQPWLEGTFMGEHIINNHGPLTAGYYSYGDGKKQAGDDEHIHGDPTRLDSAQWGSFKPYDFISEGDSPAFLHLVDVGLDNLEHPGWGGWGGRLVATDSTNRRWEDGPAARDYNPFTATYESVYAQTRWLPELQRDFAARADWCVMPYADANHPPVVAMEGETRISVTPRQKLMLQARASDPDGDELHYHWWQYGEVGTYPGEAMVILNKEEARVTVPGDIEPGQTIHLILEVTDGGSPSLTRYARVVLTGAGK</sequence>
<evidence type="ECO:0000256" key="1">
    <source>
        <dbReference type="SAM" id="SignalP"/>
    </source>
</evidence>
<gene>
    <name evidence="4" type="ORF">GGR28_001298</name>
</gene>
<evidence type="ECO:0000313" key="5">
    <source>
        <dbReference type="Proteomes" id="UP000576209"/>
    </source>
</evidence>
<dbReference type="Pfam" id="PF21027">
    <property type="entry name" value="Sde0182_C"/>
    <property type="match status" value="1"/>
</dbReference>
<dbReference type="EMBL" id="JACIFF010000002">
    <property type="protein sequence ID" value="MBB4078685.1"/>
    <property type="molecule type" value="Genomic_DNA"/>
</dbReference>
<name>A0A840E4V7_9BACT</name>
<feature type="chain" id="PRO_5032372826" description="DUF1593 domain-containing protein" evidence="1">
    <location>
        <begin position="20"/>
        <end position="500"/>
    </location>
</feature>
<evidence type="ECO:0008006" key="6">
    <source>
        <dbReference type="Google" id="ProtNLM"/>
    </source>
</evidence>
<dbReference type="InterPro" id="IPR011483">
    <property type="entry name" value="Sde182_NH-like"/>
</dbReference>
<dbReference type="Gene3D" id="3.90.245.10">
    <property type="entry name" value="Ribonucleoside hydrolase-like"/>
    <property type="match status" value="1"/>
</dbReference>
<reference evidence="4 5" key="1">
    <citation type="submission" date="2020-08" db="EMBL/GenBank/DDBJ databases">
        <title>Genomic Encyclopedia of Type Strains, Phase IV (KMG-IV): sequencing the most valuable type-strain genomes for metagenomic binning, comparative biology and taxonomic classification.</title>
        <authorList>
            <person name="Goeker M."/>
        </authorList>
    </citation>
    <scope>NUCLEOTIDE SEQUENCE [LARGE SCALE GENOMIC DNA]</scope>
    <source>
        <strain evidence="4 5">DSM 105137</strain>
    </source>
</reference>
<feature type="signal peptide" evidence="1">
    <location>
        <begin position="1"/>
        <end position="19"/>
    </location>
</feature>
<accession>A0A840E4V7</accession>
<dbReference type="RefSeq" id="WP_183494919.1">
    <property type="nucleotide sequence ID" value="NZ_JACIFF010000002.1"/>
</dbReference>
<dbReference type="Proteomes" id="UP000576209">
    <property type="component" value="Unassembled WGS sequence"/>
</dbReference>
<evidence type="ECO:0000259" key="2">
    <source>
        <dbReference type="Pfam" id="PF07632"/>
    </source>
</evidence>
<evidence type="ECO:0000313" key="4">
    <source>
        <dbReference type="EMBL" id="MBB4078685.1"/>
    </source>
</evidence>
<dbReference type="Gene3D" id="2.60.40.10">
    <property type="entry name" value="Immunoglobulins"/>
    <property type="match status" value="1"/>
</dbReference>
<keyword evidence="5" id="KW-1185">Reference proteome</keyword>
<feature type="domain" description="Cellulose-binding Sde182 C-terminal" evidence="3">
    <location>
        <begin position="420"/>
        <end position="496"/>
    </location>
</feature>
<dbReference type="InterPro" id="IPR036452">
    <property type="entry name" value="Ribo_hydro-like"/>
</dbReference>
<feature type="domain" description="Cellulose-binding Sde182 nucleoside hydrolase-like" evidence="2">
    <location>
        <begin position="24"/>
        <end position="339"/>
    </location>
</feature>
<comment type="caution">
    <text evidence="4">The sequence shown here is derived from an EMBL/GenBank/DDBJ whole genome shotgun (WGS) entry which is preliminary data.</text>
</comment>
<proteinExistence type="predicted"/>
<keyword evidence="1" id="KW-0732">Signal</keyword>
<organism evidence="4 5">
    <name type="scientific">Neolewinella aquimaris</name>
    <dbReference type="NCBI Taxonomy" id="1835722"/>
    <lineage>
        <taxon>Bacteria</taxon>
        <taxon>Pseudomonadati</taxon>
        <taxon>Bacteroidota</taxon>
        <taxon>Saprospiria</taxon>
        <taxon>Saprospirales</taxon>
        <taxon>Lewinellaceae</taxon>
        <taxon>Neolewinella</taxon>
    </lineage>
</organism>
<dbReference type="InterPro" id="IPR048527">
    <property type="entry name" value="Sde182_C"/>
</dbReference>
<evidence type="ECO:0000259" key="3">
    <source>
        <dbReference type="Pfam" id="PF21027"/>
    </source>
</evidence>
<dbReference type="CDD" id="cd11304">
    <property type="entry name" value="Cadherin_repeat"/>
    <property type="match status" value="1"/>
</dbReference>
<dbReference type="SUPFAM" id="SSF53590">
    <property type="entry name" value="Nucleoside hydrolase"/>
    <property type="match status" value="1"/>
</dbReference>
<dbReference type="InterPro" id="IPR013783">
    <property type="entry name" value="Ig-like_fold"/>
</dbReference>
<protein>
    <recommendedName>
        <fullName evidence="6">DUF1593 domain-containing protein</fullName>
    </recommendedName>
</protein>
<dbReference type="AlphaFoldDB" id="A0A840E4V7"/>
<dbReference type="GO" id="GO:0016799">
    <property type="term" value="F:hydrolase activity, hydrolyzing N-glycosyl compounds"/>
    <property type="evidence" value="ECO:0007669"/>
    <property type="project" value="InterPro"/>
</dbReference>
<dbReference type="Pfam" id="PF07632">
    <property type="entry name" value="Sde182_NH-like"/>
    <property type="match status" value="1"/>
</dbReference>